<dbReference type="InterPro" id="IPR016171">
    <property type="entry name" value="Vanillyl_alc_oxidase_C-sub2"/>
</dbReference>
<keyword evidence="4" id="KW-0560">Oxidoreductase</keyword>
<sequence length="449" mass="49107">MAAAPATEPRARRAHAPRPWRNWTRTEQVTPVRVERPASGDEVVAAIARARADGLPVKAIGSGHSFTGIAVAPGVQLDLTDLAGITRIDATTGLVTLAAGTKLHAASAMLHEHGLAFENLGDIDVQSISGALSTGTHGTGRAFGGLATQLRSVTLATADGRLLPVSPTENAELWPAARLGLGALGVLVDLTVQTVPTFVLAADEHPEPLDAVLDDWPTRSAQADHVEFYWFPHTRLALTRSNTRLPADASRQPVGRVKRWVDDDLLGNGLYEVLCRIGSIAPGTIPAFNRLASGVAFNRQVADYSHRVFASERKVRFREMEYSVPLDAVAPILRELDRVIEQNSWRISFPIEVRATAADDVWLSTAHGRESSYIAVHRYHREDAHDYFTAAEAILRAHDGRPHWGKLHTRAAADLRPAYPRFDDFLAVRDRLDPDRVFTNDYLDRVLGS</sequence>
<dbReference type="PANTHER" id="PTHR43762">
    <property type="entry name" value="L-GULONOLACTONE OXIDASE"/>
    <property type="match status" value="1"/>
</dbReference>
<dbReference type="NCBIfam" id="TIGR01679">
    <property type="entry name" value="bact_FAD_ox"/>
    <property type="match status" value="1"/>
</dbReference>
<dbReference type="InterPro" id="IPR016166">
    <property type="entry name" value="FAD-bd_PCMH"/>
</dbReference>
<keyword evidence="3" id="KW-0060">Ascorbate biosynthesis</keyword>
<gene>
    <name evidence="7" type="ORF">NNL39_09105</name>
</gene>
<proteinExistence type="inferred from homology"/>
<accession>A0ABY5G0F4</accession>
<evidence type="ECO:0000256" key="2">
    <source>
        <dbReference type="ARBA" id="ARBA00005466"/>
    </source>
</evidence>
<evidence type="ECO:0000259" key="6">
    <source>
        <dbReference type="PROSITE" id="PS51387"/>
    </source>
</evidence>
<dbReference type="PROSITE" id="PS00862">
    <property type="entry name" value="OX2_COVAL_FAD"/>
    <property type="match status" value="1"/>
</dbReference>
<dbReference type="InterPro" id="IPR016169">
    <property type="entry name" value="FAD-bd_PCMH_sub2"/>
</dbReference>
<dbReference type="Pfam" id="PF01565">
    <property type="entry name" value="FAD_binding_4"/>
    <property type="match status" value="1"/>
</dbReference>
<dbReference type="Proteomes" id="UP001060039">
    <property type="component" value="Chromosome"/>
</dbReference>
<dbReference type="Gene3D" id="3.30.43.10">
    <property type="entry name" value="Uridine Diphospho-n-acetylenolpyruvylglucosamine Reductase, domain 2"/>
    <property type="match status" value="1"/>
</dbReference>
<dbReference type="Gene3D" id="3.30.465.10">
    <property type="match status" value="1"/>
</dbReference>
<dbReference type="Gene3D" id="1.10.45.10">
    <property type="entry name" value="Vanillyl-alcohol Oxidase, Chain A, domain 4"/>
    <property type="match status" value="1"/>
</dbReference>
<dbReference type="InterPro" id="IPR007173">
    <property type="entry name" value="ALO_C"/>
</dbReference>
<keyword evidence="8" id="KW-1185">Reference proteome</keyword>
<dbReference type="InterPro" id="IPR036318">
    <property type="entry name" value="FAD-bd_PCMH-like_sf"/>
</dbReference>
<dbReference type="Pfam" id="PF04030">
    <property type="entry name" value="ALO"/>
    <property type="match status" value="1"/>
</dbReference>
<feature type="region of interest" description="Disordered" evidence="5">
    <location>
        <begin position="1"/>
        <end position="22"/>
    </location>
</feature>
<evidence type="ECO:0000256" key="4">
    <source>
        <dbReference type="ARBA" id="ARBA00023002"/>
    </source>
</evidence>
<comment type="pathway">
    <text evidence="1">Cofactor biosynthesis; L-ascorbate biosynthesis.</text>
</comment>
<dbReference type="Gene3D" id="3.30.70.2520">
    <property type="match status" value="1"/>
</dbReference>
<evidence type="ECO:0000256" key="1">
    <source>
        <dbReference type="ARBA" id="ARBA00005147"/>
    </source>
</evidence>
<dbReference type="InterPro" id="IPR006094">
    <property type="entry name" value="Oxid_FAD_bind_N"/>
</dbReference>
<reference evidence="7" key="1">
    <citation type="submission" date="2022-07" db="EMBL/GenBank/DDBJ databases">
        <title>Taxonomic analysis of Microcella humidisoli nov. sp., isolated from riverside soil.</title>
        <authorList>
            <person name="Molina K.M."/>
            <person name="Kim S.B."/>
        </authorList>
    </citation>
    <scope>NUCLEOTIDE SEQUENCE</scope>
    <source>
        <strain evidence="7">MMS21-STM10</strain>
    </source>
</reference>
<evidence type="ECO:0000313" key="7">
    <source>
        <dbReference type="EMBL" id="UTT63798.1"/>
    </source>
</evidence>
<evidence type="ECO:0000256" key="5">
    <source>
        <dbReference type="SAM" id="MobiDB-lite"/>
    </source>
</evidence>
<dbReference type="InterPro" id="IPR010031">
    <property type="entry name" value="FAD_lactone_oxidase-like"/>
</dbReference>
<dbReference type="InterPro" id="IPR006093">
    <property type="entry name" value="Oxy_OxRdtase_FAD_BS"/>
</dbReference>
<dbReference type="PANTHER" id="PTHR43762:SF1">
    <property type="entry name" value="D-ARABINONO-1,4-LACTONE OXIDASE"/>
    <property type="match status" value="1"/>
</dbReference>
<dbReference type="PIRSF" id="PIRSF000136">
    <property type="entry name" value="LGO_GLO"/>
    <property type="match status" value="1"/>
</dbReference>
<comment type="similarity">
    <text evidence="2">Belongs to the oxygen-dependent FAD-linked oxidoreductase family.</text>
</comment>
<organism evidence="7 8">
    <name type="scientific">Microcella humidisoli</name>
    <dbReference type="NCBI Taxonomy" id="2963406"/>
    <lineage>
        <taxon>Bacteria</taxon>
        <taxon>Bacillati</taxon>
        <taxon>Actinomycetota</taxon>
        <taxon>Actinomycetes</taxon>
        <taxon>Micrococcales</taxon>
        <taxon>Microbacteriaceae</taxon>
        <taxon>Microcella</taxon>
    </lineage>
</organism>
<dbReference type="SUPFAM" id="SSF56176">
    <property type="entry name" value="FAD-binding/transporter-associated domain-like"/>
    <property type="match status" value="1"/>
</dbReference>
<evidence type="ECO:0000256" key="3">
    <source>
        <dbReference type="ARBA" id="ARBA00022644"/>
    </source>
</evidence>
<dbReference type="EMBL" id="CP101497">
    <property type="protein sequence ID" value="UTT63798.1"/>
    <property type="molecule type" value="Genomic_DNA"/>
</dbReference>
<name>A0ABY5G0F4_9MICO</name>
<evidence type="ECO:0000313" key="8">
    <source>
        <dbReference type="Proteomes" id="UP001060039"/>
    </source>
</evidence>
<feature type="domain" description="FAD-binding PCMH-type" evidence="6">
    <location>
        <begin position="27"/>
        <end position="197"/>
    </location>
</feature>
<protein>
    <submittedName>
        <fullName evidence="7">FAD-binding protein</fullName>
    </submittedName>
</protein>
<dbReference type="PROSITE" id="PS51387">
    <property type="entry name" value="FAD_PCMH"/>
    <property type="match status" value="1"/>
</dbReference>
<dbReference type="InterPro" id="IPR016167">
    <property type="entry name" value="FAD-bd_PCMH_sub1"/>
</dbReference>